<dbReference type="RefSeq" id="WP_161096679.1">
    <property type="nucleotide sequence ID" value="NZ_WWCW01000026.1"/>
</dbReference>
<proteinExistence type="predicted"/>
<feature type="region of interest" description="Disordered" evidence="1">
    <location>
        <begin position="85"/>
        <end position="111"/>
    </location>
</feature>
<dbReference type="EMBL" id="WWCW01000026">
    <property type="protein sequence ID" value="MYM87547.1"/>
    <property type="molecule type" value="Genomic_DNA"/>
</dbReference>
<evidence type="ECO:0008006" key="4">
    <source>
        <dbReference type="Google" id="ProtNLM"/>
    </source>
</evidence>
<sequence>MVSSVTSGGTRRMELGGSAHDHINAILKQIKTLRKRAEQLQKQMLNETNPAVRQELSKEIIDVERTIQLLERQIMQIEEAERRRAKAREEAQHAMAVENQASQHHRKTGEN</sequence>
<protein>
    <recommendedName>
        <fullName evidence="4">FlxA-like protein</fullName>
    </recommendedName>
</protein>
<organism evidence="2 3">
    <name type="scientific">Duganella vulcania</name>
    <dbReference type="NCBI Taxonomy" id="2692166"/>
    <lineage>
        <taxon>Bacteria</taxon>
        <taxon>Pseudomonadati</taxon>
        <taxon>Pseudomonadota</taxon>
        <taxon>Betaproteobacteria</taxon>
        <taxon>Burkholderiales</taxon>
        <taxon>Oxalobacteraceae</taxon>
        <taxon>Telluria group</taxon>
        <taxon>Duganella</taxon>
    </lineage>
</organism>
<dbReference type="AlphaFoldDB" id="A0A845G3G7"/>
<name>A0A845G3G7_9BURK</name>
<evidence type="ECO:0000313" key="3">
    <source>
        <dbReference type="Proteomes" id="UP000470302"/>
    </source>
</evidence>
<dbReference type="Proteomes" id="UP000470302">
    <property type="component" value="Unassembled WGS sequence"/>
</dbReference>
<reference evidence="2 3" key="1">
    <citation type="submission" date="2020-01" db="EMBL/GenBank/DDBJ databases">
        <title>Novel species isolated from a subtropical stream in China.</title>
        <authorList>
            <person name="Lu H."/>
        </authorList>
    </citation>
    <scope>NUCLEOTIDE SEQUENCE [LARGE SCALE GENOMIC DNA]</scope>
    <source>
        <strain evidence="2 3">FT82W</strain>
    </source>
</reference>
<evidence type="ECO:0000313" key="2">
    <source>
        <dbReference type="EMBL" id="MYM87547.1"/>
    </source>
</evidence>
<evidence type="ECO:0000256" key="1">
    <source>
        <dbReference type="SAM" id="MobiDB-lite"/>
    </source>
</evidence>
<gene>
    <name evidence="2" type="ORF">GTP91_10185</name>
</gene>
<accession>A0A845G3G7</accession>
<comment type="caution">
    <text evidence="2">The sequence shown here is derived from an EMBL/GenBank/DDBJ whole genome shotgun (WGS) entry which is preliminary data.</text>
</comment>